<comment type="caution">
    <text evidence="2">The sequence shown here is derived from an EMBL/GenBank/DDBJ whole genome shotgun (WGS) entry which is preliminary data.</text>
</comment>
<accession>A0ABR4D3Q4</accession>
<evidence type="ECO:0000313" key="3">
    <source>
        <dbReference type="Proteomes" id="UP001600064"/>
    </source>
</evidence>
<dbReference type="GeneID" id="98128991"/>
<evidence type="ECO:0000313" key="2">
    <source>
        <dbReference type="EMBL" id="KAL2265006.1"/>
    </source>
</evidence>
<feature type="region of interest" description="Disordered" evidence="1">
    <location>
        <begin position="147"/>
        <end position="166"/>
    </location>
</feature>
<dbReference type="RefSeq" id="XP_070863733.1">
    <property type="nucleotide sequence ID" value="XM_071014347.1"/>
</dbReference>
<proteinExistence type="predicted"/>
<reference evidence="2 3" key="1">
    <citation type="journal article" date="2024" name="Commun. Biol.">
        <title>Comparative genomic analysis of thermophilic fungi reveals convergent evolutionary adaptations and gene losses.</title>
        <authorList>
            <person name="Steindorff A.S."/>
            <person name="Aguilar-Pontes M.V."/>
            <person name="Robinson A.J."/>
            <person name="Andreopoulos B."/>
            <person name="LaButti K."/>
            <person name="Kuo A."/>
            <person name="Mondo S."/>
            <person name="Riley R."/>
            <person name="Otillar R."/>
            <person name="Haridas S."/>
            <person name="Lipzen A."/>
            <person name="Grimwood J."/>
            <person name="Schmutz J."/>
            <person name="Clum A."/>
            <person name="Reid I.D."/>
            <person name="Moisan M.C."/>
            <person name="Butler G."/>
            <person name="Nguyen T.T.M."/>
            <person name="Dewar K."/>
            <person name="Conant G."/>
            <person name="Drula E."/>
            <person name="Henrissat B."/>
            <person name="Hansel C."/>
            <person name="Singer S."/>
            <person name="Hutchinson M.I."/>
            <person name="de Vries R.P."/>
            <person name="Natvig D.O."/>
            <person name="Powell A.J."/>
            <person name="Tsang A."/>
            <person name="Grigoriev I.V."/>
        </authorList>
    </citation>
    <scope>NUCLEOTIDE SEQUENCE [LARGE SCALE GENOMIC DNA]</scope>
    <source>
        <strain evidence="2 3">ATCC 22073</strain>
    </source>
</reference>
<dbReference type="InterPro" id="IPR016181">
    <property type="entry name" value="Acyl_CoA_acyltransferase"/>
</dbReference>
<evidence type="ECO:0008006" key="4">
    <source>
        <dbReference type="Google" id="ProtNLM"/>
    </source>
</evidence>
<dbReference type="EMBL" id="JAZGUE010000007">
    <property type="protein sequence ID" value="KAL2265006.1"/>
    <property type="molecule type" value="Genomic_DNA"/>
</dbReference>
<protein>
    <recommendedName>
        <fullName evidence="4">N-acetyltransferase domain-containing protein</fullName>
    </recommendedName>
</protein>
<dbReference type="SUPFAM" id="SSF55729">
    <property type="entry name" value="Acyl-CoA N-acyltransferases (Nat)"/>
    <property type="match status" value="1"/>
</dbReference>
<name>A0ABR4D3Q4_9PEZI</name>
<dbReference type="Gene3D" id="3.40.630.30">
    <property type="match status" value="1"/>
</dbReference>
<keyword evidence="3" id="KW-1185">Reference proteome</keyword>
<evidence type="ECO:0000256" key="1">
    <source>
        <dbReference type="SAM" id="MobiDB-lite"/>
    </source>
</evidence>
<gene>
    <name evidence="2" type="ORF">VTJ83DRAFT_7516</name>
</gene>
<dbReference type="Proteomes" id="UP001600064">
    <property type="component" value="Unassembled WGS sequence"/>
</dbReference>
<organism evidence="2 3">
    <name type="scientific">Remersonia thermophila</name>
    <dbReference type="NCBI Taxonomy" id="72144"/>
    <lineage>
        <taxon>Eukaryota</taxon>
        <taxon>Fungi</taxon>
        <taxon>Dikarya</taxon>
        <taxon>Ascomycota</taxon>
        <taxon>Pezizomycotina</taxon>
        <taxon>Sordariomycetes</taxon>
        <taxon>Sordariomycetidae</taxon>
        <taxon>Sordariales</taxon>
        <taxon>Sordariales incertae sedis</taxon>
        <taxon>Remersonia</taxon>
    </lineage>
</organism>
<sequence>MTTASDPPAWSWRWRPMTPADLPAVLLIGDEIHRDLPEDEAVFRQRLLLFPAGCFALEITEPAEHGEGGPPAASSDGGDSSARIGGYIMSFPIRRHRPPALNALFPGGALAADADQYYLHDVAVLPRFRARGVASAGVRMVLGGSEGRGGSRNGNGCRERDGAQSGPAAAYETTSLVSVYGTCKFWERFGFRVIATAEGGLVRGNATDEEAEGESGGEGLWEALRDKLRGYGDDAKFMIRQNPAEAPA</sequence>